<dbReference type="AlphaFoldDB" id="A0A9N9X6M5"/>
<sequence length="226" mass="25194">MACVMKCKYVFCLEGLEFASKEATVVTNNLRDPQCSLSDEEIVFDTRLAHSNYTLFGEQSCIDDDLADPNYSSFESDISNTSPIIFCSPPSLPEATVVNNNLGDPKCSLSDGEMVFDTDLADSSYTLSGEQTFIDDDPNYSPCDSEISDISSVIFSSPLSSPENLHTEVQQKEISAKINQSFPVDCQSMTENKKQFNKTIFSCYCECYVLNFPRHLTPNHITEWAV</sequence>
<accession>A0A9N9X6M5</accession>
<name>A0A9N9X6M5_DIABA</name>
<keyword evidence="2" id="KW-1185">Reference proteome</keyword>
<organism evidence="1 2">
    <name type="scientific">Diabrotica balteata</name>
    <name type="common">Banded cucumber beetle</name>
    <dbReference type="NCBI Taxonomy" id="107213"/>
    <lineage>
        <taxon>Eukaryota</taxon>
        <taxon>Metazoa</taxon>
        <taxon>Ecdysozoa</taxon>
        <taxon>Arthropoda</taxon>
        <taxon>Hexapoda</taxon>
        <taxon>Insecta</taxon>
        <taxon>Pterygota</taxon>
        <taxon>Neoptera</taxon>
        <taxon>Endopterygota</taxon>
        <taxon>Coleoptera</taxon>
        <taxon>Polyphaga</taxon>
        <taxon>Cucujiformia</taxon>
        <taxon>Chrysomeloidea</taxon>
        <taxon>Chrysomelidae</taxon>
        <taxon>Galerucinae</taxon>
        <taxon>Diabroticina</taxon>
        <taxon>Diabroticites</taxon>
        <taxon>Diabrotica</taxon>
    </lineage>
</organism>
<reference evidence="1" key="1">
    <citation type="submission" date="2022-01" db="EMBL/GenBank/DDBJ databases">
        <authorList>
            <person name="King R."/>
        </authorList>
    </citation>
    <scope>NUCLEOTIDE SEQUENCE</scope>
</reference>
<proteinExistence type="predicted"/>
<protein>
    <submittedName>
        <fullName evidence="1">Uncharacterized protein</fullName>
    </submittedName>
</protein>
<evidence type="ECO:0000313" key="2">
    <source>
        <dbReference type="Proteomes" id="UP001153709"/>
    </source>
</evidence>
<evidence type="ECO:0000313" key="1">
    <source>
        <dbReference type="EMBL" id="CAG9829451.1"/>
    </source>
</evidence>
<gene>
    <name evidence="1" type="ORF">DIABBA_LOCUS3258</name>
</gene>
<dbReference type="EMBL" id="OU898277">
    <property type="protein sequence ID" value="CAG9829451.1"/>
    <property type="molecule type" value="Genomic_DNA"/>
</dbReference>
<dbReference type="Proteomes" id="UP001153709">
    <property type="component" value="Chromosome 2"/>
</dbReference>